<keyword evidence="3" id="KW-1185">Reference proteome</keyword>
<accession>A0A2Z6NE25</accession>
<evidence type="ECO:0000256" key="1">
    <source>
        <dbReference type="SAM" id="Coils"/>
    </source>
</evidence>
<organism evidence="2 3">
    <name type="scientific">Trifolium subterraneum</name>
    <name type="common">Subterranean clover</name>
    <dbReference type="NCBI Taxonomy" id="3900"/>
    <lineage>
        <taxon>Eukaryota</taxon>
        <taxon>Viridiplantae</taxon>
        <taxon>Streptophyta</taxon>
        <taxon>Embryophyta</taxon>
        <taxon>Tracheophyta</taxon>
        <taxon>Spermatophyta</taxon>
        <taxon>Magnoliopsida</taxon>
        <taxon>eudicotyledons</taxon>
        <taxon>Gunneridae</taxon>
        <taxon>Pentapetalae</taxon>
        <taxon>rosids</taxon>
        <taxon>fabids</taxon>
        <taxon>Fabales</taxon>
        <taxon>Fabaceae</taxon>
        <taxon>Papilionoideae</taxon>
        <taxon>50 kb inversion clade</taxon>
        <taxon>NPAAA clade</taxon>
        <taxon>Hologalegina</taxon>
        <taxon>IRL clade</taxon>
        <taxon>Trifolieae</taxon>
        <taxon>Trifolium</taxon>
    </lineage>
</organism>
<dbReference type="Proteomes" id="UP000242715">
    <property type="component" value="Unassembled WGS sequence"/>
</dbReference>
<name>A0A2Z6NE25_TRISU</name>
<gene>
    <name evidence="2" type="ORF">TSUD_283620</name>
</gene>
<evidence type="ECO:0000313" key="3">
    <source>
        <dbReference type="Proteomes" id="UP000242715"/>
    </source>
</evidence>
<feature type="coiled-coil region" evidence="1">
    <location>
        <begin position="4"/>
        <end position="38"/>
    </location>
</feature>
<evidence type="ECO:0000313" key="2">
    <source>
        <dbReference type="EMBL" id="GAU42938.1"/>
    </source>
</evidence>
<dbReference type="EMBL" id="DF973947">
    <property type="protein sequence ID" value="GAU42938.1"/>
    <property type="molecule type" value="Genomic_DNA"/>
</dbReference>
<proteinExistence type="predicted"/>
<protein>
    <submittedName>
        <fullName evidence="2">Uncharacterized protein</fullName>
    </submittedName>
</protein>
<reference evidence="3" key="1">
    <citation type="journal article" date="2017" name="Front. Plant Sci.">
        <title>Climate Clever Clovers: New Paradigm to Reduce the Environmental Footprint of Ruminants by Breeding Low Methanogenic Forages Utilizing Haplotype Variation.</title>
        <authorList>
            <person name="Kaur P."/>
            <person name="Appels R."/>
            <person name="Bayer P.E."/>
            <person name="Keeble-Gagnere G."/>
            <person name="Wang J."/>
            <person name="Hirakawa H."/>
            <person name="Shirasawa K."/>
            <person name="Vercoe P."/>
            <person name="Stefanova K."/>
            <person name="Durmic Z."/>
            <person name="Nichols P."/>
            <person name="Revell C."/>
            <person name="Isobe S.N."/>
            <person name="Edwards D."/>
            <person name="Erskine W."/>
        </authorList>
    </citation>
    <scope>NUCLEOTIDE SEQUENCE [LARGE SCALE GENOMIC DNA]</scope>
    <source>
        <strain evidence="3">cv. Daliak</strain>
    </source>
</reference>
<sequence>MADYTTLESQMKELRKALATLEAELTALDKKVADILQSKKIIPTTAIVFHGYAEYRGTGSEGAPSPAGAAVFMMSEGENELKVL</sequence>
<keyword evidence="1" id="KW-0175">Coiled coil</keyword>
<dbReference type="AlphaFoldDB" id="A0A2Z6NE25"/>